<keyword evidence="5" id="KW-0966">Cell projection</keyword>
<feature type="signal peptide" evidence="6">
    <location>
        <begin position="1"/>
        <end position="19"/>
    </location>
</feature>
<feature type="domain" description="HYDIN/VesB/CFA65-like Ig-like" evidence="7">
    <location>
        <begin position="161"/>
        <end position="253"/>
    </location>
</feature>
<comment type="subcellular location">
    <subcellularLocation>
        <location evidence="1">Cell projection</location>
        <location evidence="1">Cilium</location>
    </subcellularLocation>
    <subcellularLocation>
        <location evidence="2">Cytoplasm</location>
    </subcellularLocation>
</comment>
<dbReference type="PANTHER" id="PTHR37833:SF1">
    <property type="entry name" value="SIGNAL PEPTIDE PROTEIN"/>
    <property type="match status" value="1"/>
</dbReference>
<evidence type="ECO:0000256" key="1">
    <source>
        <dbReference type="ARBA" id="ARBA00004138"/>
    </source>
</evidence>
<keyword evidence="3" id="KW-0963">Cytoplasm</keyword>
<dbReference type="AlphaFoldDB" id="A0A975G9N6"/>
<dbReference type="InterPro" id="IPR053879">
    <property type="entry name" value="HYDIN_VesB_CFA65-like_Ig"/>
</dbReference>
<evidence type="ECO:0000256" key="3">
    <source>
        <dbReference type="ARBA" id="ARBA00022490"/>
    </source>
</evidence>
<evidence type="ECO:0000259" key="7">
    <source>
        <dbReference type="Pfam" id="PF22544"/>
    </source>
</evidence>
<gene>
    <name evidence="8" type="ORF">KBB96_00525</name>
</gene>
<feature type="domain" description="HYDIN/VesB/CFA65-like Ig-like" evidence="7">
    <location>
        <begin position="527"/>
        <end position="610"/>
    </location>
</feature>
<feature type="chain" id="PRO_5037041042" evidence="6">
    <location>
        <begin position="20"/>
        <end position="984"/>
    </location>
</feature>
<organism evidence="8 9">
    <name type="scientific">Luteolibacter ambystomatis</name>
    <dbReference type="NCBI Taxonomy" id="2824561"/>
    <lineage>
        <taxon>Bacteria</taxon>
        <taxon>Pseudomonadati</taxon>
        <taxon>Verrucomicrobiota</taxon>
        <taxon>Verrucomicrobiia</taxon>
        <taxon>Verrucomicrobiales</taxon>
        <taxon>Verrucomicrobiaceae</taxon>
        <taxon>Luteolibacter</taxon>
    </lineage>
</organism>
<accession>A0A975G9N6</accession>
<keyword evidence="6" id="KW-0732">Signal</keyword>
<dbReference type="Pfam" id="PF22544">
    <property type="entry name" value="HYDIN_VesB_CFA65-like_Ig"/>
    <property type="match status" value="4"/>
</dbReference>
<protein>
    <submittedName>
        <fullName evidence="8">Choice-of-anchor D domain-containing protein</fullName>
    </submittedName>
</protein>
<evidence type="ECO:0000256" key="4">
    <source>
        <dbReference type="ARBA" id="ARBA00023069"/>
    </source>
</evidence>
<dbReference type="InterPro" id="IPR013783">
    <property type="entry name" value="Ig-like_fold"/>
</dbReference>
<reference evidence="8" key="1">
    <citation type="submission" date="2021-04" db="EMBL/GenBank/DDBJ databases">
        <title>Luteolibacter sp. 32A isolated from the skin of an Anderson's salamander (Ambystoma andersonii).</title>
        <authorList>
            <person name="Spergser J."/>
            <person name="Busse H.-J."/>
        </authorList>
    </citation>
    <scope>NUCLEOTIDE SEQUENCE</scope>
    <source>
        <strain evidence="8">32A</strain>
    </source>
</reference>
<evidence type="ECO:0000313" key="9">
    <source>
        <dbReference type="Proteomes" id="UP000676169"/>
    </source>
</evidence>
<sequence length="984" mass="101011">MLSLCMGFAAAGLAQIAAAAPEIKVTGNSVTINNNDLTPSSVDGTDFGSVALGSSPQTRVFYIYNDGSTPLTISSLTVSGAAFSLTISASSTVAAGGASSFEVSYQPTAAGLQTGTVTIGNNDSDEGTTTFSIQGFGLAPKARVAGKGTTIANNDTTPSTDDNTDFGSLTVGSDISRSFSLYNDGDALLVVSSIQVSGTSFTLDGGFAGSIAPGGTQTFGVKFAPTAAGTTTGTVSVSTNDPNGATYSFQVKGLATQPEIDVLGNSLSIASGDTTPASADGTLFATISNGFPGGVSHFTVKNTGSGNLLLRSISLSDSTNFTADFTGSPAPIVAPGGTAELNLHYIPKSAGTHTTIITIQNNDLDEGSYTFTAQGATLASSMDFGGVTNGDTTPDSSDKTAFGNAFVGGTPVTHNFNVTNAGPGVLLITSVDISPDTHFSFTGTLPATIPAGGSLQVPIVFSPQAMGLHTALVTVRTNDTSRDPFTFQVNGTGLQRSLIIGAAGNVIVNGDATPTTTDGTDYGSIAVDGSQLDHTWPLRNNGNVPLSITSVTSSLSSDFTIVAPQSGDIEAGGSVNLIVRFNPSVIGARTTVITVNSNDPASPYSFTVTGRGAPRIGQPIDDPEGPVIIECPFDPTLAGDFTGTIIEDDGHGNPGDTIRGGFDSFKLTSKGGFTAKGNVDGLDITLKGTLNPDGSYEGTTKLSDGSTAVIKFRTYQGSDGSNRIIGTLVHNGETLHIDVIRSGAVALPASLTGAYTMIIPGNDAAPPTEPHGDGIGFLTVRIDGSVRCQYIMGDGITSTRSTKVSPRYVWQFQFPISGGWKKGYVAGRMTFRDVPGVSDFDGSVFWKKYPTNNSNDYYPGGFAVTRNCVGAKYTAPAKGQSAMPGIVAGTDNAEFKIGAAAEGVPAQSLFFTWGLDDKIKSGTSPKLDLRVVRNTGSISGTYTDAISRSKVRVYGAILQKQRLVGGLFKGYQITGFVTMAPKAN</sequence>
<dbReference type="NCBIfam" id="NF012200">
    <property type="entry name" value="choice_anch_D"/>
    <property type="match status" value="5"/>
</dbReference>
<dbReference type="InterPro" id="IPR017868">
    <property type="entry name" value="Filamin/ABP280_repeat-like"/>
</dbReference>
<evidence type="ECO:0000313" key="8">
    <source>
        <dbReference type="EMBL" id="QUE51398.1"/>
    </source>
</evidence>
<keyword evidence="9" id="KW-1185">Reference proteome</keyword>
<dbReference type="PANTHER" id="PTHR37833">
    <property type="entry name" value="LIPOPROTEIN-RELATED"/>
    <property type="match status" value="1"/>
</dbReference>
<dbReference type="Gene3D" id="2.60.40.10">
    <property type="entry name" value="Immunoglobulins"/>
    <property type="match status" value="5"/>
</dbReference>
<dbReference type="KEGG" id="lamb:KBB96_00525"/>
<evidence type="ECO:0000256" key="6">
    <source>
        <dbReference type="SAM" id="SignalP"/>
    </source>
</evidence>
<evidence type="ECO:0000256" key="5">
    <source>
        <dbReference type="ARBA" id="ARBA00023273"/>
    </source>
</evidence>
<dbReference type="Proteomes" id="UP000676169">
    <property type="component" value="Chromosome"/>
</dbReference>
<name>A0A975G9N6_9BACT</name>
<dbReference type="RefSeq" id="WP_211631537.1">
    <property type="nucleotide sequence ID" value="NZ_CP073100.1"/>
</dbReference>
<dbReference type="GO" id="GO:0005737">
    <property type="term" value="C:cytoplasm"/>
    <property type="evidence" value="ECO:0007669"/>
    <property type="project" value="UniProtKB-SubCell"/>
</dbReference>
<keyword evidence="4" id="KW-0969">Cilium</keyword>
<dbReference type="PROSITE" id="PS50194">
    <property type="entry name" value="FILAMIN_REPEAT"/>
    <property type="match status" value="1"/>
</dbReference>
<feature type="domain" description="HYDIN/VesB/CFA65-like Ig-like" evidence="7">
    <location>
        <begin position="397"/>
        <end position="491"/>
    </location>
</feature>
<dbReference type="EMBL" id="CP073100">
    <property type="protein sequence ID" value="QUE51398.1"/>
    <property type="molecule type" value="Genomic_DNA"/>
</dbReference>
<evidence type="ECO:0000256" key="2">
    <source>
        <dbReference type="ARBA" id="ARBA00004496"/>
    </source>
</evidence>
<feature type="domain" description="HYDIN/VesB/CFA65-like Ig-like" evidence="7">
    <location>
        <begin position="43"/>
        <end position="135"/>
    </location>
</feature>
<proteinExistence type="predicted"/>